<name>A0A6J7PBU1_9ZZZZ</name>
<dbReference type="AlphaFoldDB" id="A0A6J7PBU1"/>
<dbReference type="EMBL" id="CAFBPB010000055">
    <property type="protein sequence ID" value="CAB5002867.1"/>
    <property type="molecule type" value="Genomic_DNA"/>
</dbReference>
<protein>
    <submittedName>
        <fullName evidence="1">Unannotated protein</fullName>
    </submittedName>
</protein>
<accession>A0A6J7PBU1</accession>
<organism evidence="1">
    <name type="scientific">freshwater metagenome</name>
    <dbReference type="NCBI Taxonomy" id="449393"/>
    <lineage>
        <taxon>unclassified sequences</taxon>
        <taxon>metagenomes</taxon>
        <taxon>ecological metagenomes</taxon>
    </lineage>
</organism>
<sequence length="382" mass="39925">MALVLSVGLLTGLATGNANAGKTVKAPIPITLPVAQTGTITFANVLSHVSDIPQTAWQNVQDVIAANKTAPKVNNVVHQGPNTKLDVVGGMPRVQAILTRSEKLWAGFSQVKNFYLLMYNAQDEPWAEKDWAITGKAAKASAGDIKGEIQRIAGNCQKSTAPGKFSGKPTNCRGADSSAIQNSDNAILTFGQGGEGAANDSMVTTGGIVGHEYGHAVQAAQWIGTSSVSRSYDANTFAPCWLIEGQGNSIGWAVAADTYDMYSTMIKDRPYGQGPSTVTDYSEASLLKYLTSQGPGQSFKPNGCISNGGVYSLGYTVGAAATEILTAIAGPQSTMALYALGARGQDFPTAFKNVYGITWAEAAKVLSKVLAAEYATFGPPPQ</sequence>
<proteinExistence type="predicted"/>
<reference evidence="1" key="1">
    <citation type="submission" date="2020-05" db="EMBL/GenBank/DDBJ databases">
        <authorList>
            <person name="Chiriac C."/>
            <person name="Salcher M."/>
            <person name="Ghai R."/>
            <person name="Kavagutti S V."/>
        </authorList>
    </citation>
    <scope>NUCLEOTIDE SEQUENCE</scope>
</reference>
<evidence type="ECO:0000313" key="1">
    <source>
        <dbReference type="EMBL" id="CAB5002867.1"/>
    </source>
</evidence>
<gene>
    <name evidence="1" type="ORF">UFOPK4049_00553</name>
</gene>